<dbReference type="InterPro" id="IPR023343">
    <property type="entry name" value="Penicillin_amidase_dom1"/>
</dbReference>
<dbReference type="SUPFAM" id="SSF56235">
    <property type="entry name" value="N-terminal nucleophile aminohydrolases (Ntn hydrolases)"/>
    <property type="match status" value="1"/>
</dbReference>
<comment type="similarity">
    <text evidence="1">Belongs to the peptidase S45 family.</text>
</comment>
<dbReference type="PIRSF" id="PIRSF001227">
    <property type="entry name" value="Pen_acylase"/>
    <property type="match status" value="1"/>
</dbReference>
<keyword evidence="2" id="KW-0378">Hydrolase</keyword>
<dbReference type="InterPro" id="IPR043147">
    <property type="entry name" value="Penicillin_amidase_A-knob"/>
</dbReference>
<dbReference type="EMBL" id="JBHRYQ010000001">
    <property type="protein sequence ID" value="MFC3811175.1"/>
    <property type="molecule type" value="Genomic_DNA"/>
</dbReference>
<reference evidence="5" key="1">
    <citation type="journal article" date="2019" name="Int. J. Syst. Evol. Microbiol.">
        <title>The Global Catalogue of Microorganisms (GCM) 10K type strain sequencing project: providing services to taxonomists for standard genome sequencing and annotation.</title>
        <authorList>
            <consortium name="The Broad Institute Genomics Platform"/>
            <consortium name="The Broad Institute Genome Sequencing Center for Infectious Disease"/>
            <person name="Wu L."/>
            <person name="Ma J."/>
        </authorList>
    </citation>
    <scope>NUCLEOTIDE SEQUENCE [LARGE SCALE GENOMIC DNA]</scope>
    <source>
        <strain evidence="5">CECT 7956</strain>
    </source>
</reference>
<evidence type="ECO:0000313" key="4">
    <source>
        <dbReference type="EMBL" id="MFC3811175.1"/>
    </source>
</evidence>
<keyword evidence="5" id="KW-1185">Reference proteome</keyword>
<keyword evidence="3" id="KW-0865">Zymogen</keyword>
<dbReference type="InterPro" id="IPR029055">
    <property type="entry name" value="Ntn_hydrolases_N"/>
</dbReference>
<comment type="caution">
    <text evidence="4">The sequence shown here is derived from an EMBL/GenBank/DDBJ whole genome shotgun (WGS) entry which is preliminary data.</text>
</comment>
<dbReference type="CDD" id="cd03747">
    <property type="entry name" value="Ntn_PGA_like"/>
    <property type="match status" value="1"/>
</dbReference>
<dbReference type="Pfam" id="PF01804">
    <property type="entry name" value="Penicil_amidase"/>
    <property type="match status" value="1"/>
</dbReference>
<accession>A0ABV7YW19</accession>
<dbReference type="Gene3D" id="2.30.120.10">
    <property type="match status" value="1"/>
</dbReference>
<evidence type="ECO:0000256" key="3">
    <source>
        <dbReference type="ARBA" id="ARBA00023145"/>
    </source>
</evidence>
<dbReference type="Gene3D" id="3.60.20.10">
    <property type="entry name" value="Glutamine Phosphoribosylpyrophosphate, subunit 1, domain 1"/>
    <property type="match status" value="1"/>
</dbReference>
<sequence length="816" mass="92075">MKFIKHFWSLLVTVALVFLLHNPHGSIPALGRLFSPFEGFLQNTEKKGFEINEDLEMSGVSAPVEVKFDANRVPHIFAENEEDLYFAQGYVIAKDRIWQMEFYTLVAAGRLTEVVGERALEYDRYNRRLGMAKAAAEIAEGLKKDPLSSKILESYAKGVNAYIDQIDYKNLPLEYKILGYKPSKWSPYKTILMLMNMRNTLSGGSNDYRVSNIVSAYGLDTVKDLFPDYPSDDSPIIPKGTEWNFTPLAVNTPDQIMAMPEAKEVSLNIPAARPEIGSNNWAVSGEKSATGLPILANDPHLTLSLPSIWYQMQLHTPTMNVYGVALPGSPGIVIGFNKDIAWGVTNVGSDVMDFYKIKFKDAQKSAYWYEGAWKPTKTRIEEFKLKSGVVIKDTVIYTHHGPVLYNEDKETNFSKNAPAGHAMRWLTLETDGSDLLTFYYLNKAKNYDDYRKALTYYTSPPQNFIFASNQNDISITPNGKLPLKWKEQGKYILDGSLASHDWQGWIPKDQNPTVKNPSRGFVSSANQFSTDPTYPYYLGWKFAPAYRGIRINERLTAMKNATVDSLRMLQNDNYNVAARRVLPLLLPYLEGKTDKSAKVAFDAIKTWDKVNGADAVGATIYERWVKELMRWIWDDEFSDERKMMYPAEDRTWLMIQNQPEAVWFDNVNTKDKKELISDIVLGSFKATVDSLTMNLGPQSPETWAWGKAKSTKIKHLVPAFSSFSRNDINTGGGAGIVNATTATTGPSWRMVVQLDKEWPKGYGLYPGGQSGNPGSKYFDNMVDTWAAGKLDTLIFLKNNKEVLKGSTQRIVIKPKK</sequence>
<evidence type="ECO:0000256" key="1">
    <source>
        <dbReference type="ARBA" id="ARBA00006586"/>
    </source>
</evidence>
<protein>
    <submittedName>
        <fullName evidence="4">Penicillin acylase family protein</fullName>
    </submittedName>
</protein>
<dbReference type="PANTHER" id="PTHR34218">
    <property type="entry name" value="PEPTIDASE S45 PENICILLIN AMIDASE"/>
    <property type="match status" value="1"/>
</dbReference>
<evidence type="ECO:0000256" key="2">
    <source>
        <dbReference type="ARBA" id="ARBA00022801"/>
    </source>
</evidence>
<dbReference type="Gene3D" id="1.10.1400.10">
    <property type="match status" value="1"/>
</dbReference>
<dbReference type="Gene3D" id="1.10.439.10">
    <property type="entry name" value="Penicillin Amidohydrolase, domain 1"/>
    <property type="match status" value="1"/>
</dbReference>
<gene>
    <name evidence="4" type="ORF">ACFOOI_10955</name>
</gene>
<name>A0ABV7YW19_9BACT</name>
<dbReference type="Proteomes" id="UP001595616">
    <property type="component" value="Unassembled WGS sequence"/>
</dbReference>
<dbReference type="InterPro" id="IPR014395">
    <property type="entry name" value="Pen/GL7ACA/AHL_acylase"/>
</dbReference>
<proteinExistence type="inferred from homology"/>
<evidence type="ECO:0000313" key="5">
    <source>
        <dbReference type="Proteomes" id="UP001595616"/>
    </source>
</evidence>
<dbReference type="PANTHER" id="PTHR34218:SF4">
    <property type="entry name" value="ACYL-HOMOSERINE LACTONE ACYLASE QUIP"/>
    <property type="match status" value="1"/>
</dbReference>
<dbReference type="InterPro" id="IPR002692">
    <property type="entry name" value="S45"/>
</dbReference>
<dbReference type="RefSeq" id="WP_379837951.1">
    <property type="nucleotide sequence ID" value="NZ_JBHRYQ010000001.1"/>
</dbReference>
<organism evidence="4 5">
    <name type="scientific">Lacihabitans lacunae</name>
    <dbReference type="NCBI Taxonomy" id="1028214"/>
    <lineage>
        <taxon>Bacteria</taxon>
        <taxon>Pseudomonadati</taxon>
        <taxon>Bacteroidota</taxon>
        <taxon>Cytophagia</taxon>
        <taxon>Cytophagales</taxon>
        <taxon>Leadbetterellaceae</taxon>
        <taxon>Lacihabitans</taxon>
    </lineage>
</organism>
<dbReference type="InterPro" id="IPR043146">
    <property type="entry name" value="Penicillin_amidase_N_B-knob"/>
</dbReference>